<keyword evidence="1" id="KW-1133">Transmembrane helix</keyword>
<evidence type="ECO:0000313" key="3">
    <source>
        <dbReference type="EMBL" id="BCM24514.1"/>
    </source>
</evidence>
<dbReference type="AlphaFoldDB" id="A0A8D5FYJ8"/>
<protein>
    <recommendedName>
        <fullName evidence="5">MxaL protein</fullName>
    </recommendedName>
</protein>
<accession>A0A8D5FYJ8</accession>
<dbReference type="InterPro" id="IPR036465">
    <property type="entry name" value="vWFA_dom_sf"/>
</dbReference>
<keyword evidence="4" id="KW-1185">Reference proteome</keyword>
<dbReference type="Proteomes" id="UP000826722">
    <property type="component" value="Chromosome"/>
</dbReference>
<name>A0A8D5FYJ8_9PROT</name>
<feature type="transmembrane region" description="Helical" evidence="1">
    <location>
        <begin position="289"/>
        <end position="308"/>
    </location>
</feature>
<keyword evidence="2" id="KW-0732">Signal</keyword>
<feature type="chain" id="PRO_5034506610" description="MxaL protein" evidence="2">
    <location>
        <begin position="18"/>
        <end position="328"/>
    </location>
</feature>
<evidence type="ECO:0000256" key="2">
    <source>
        <dbReference type="SAM" id="SignalP"/>
    </source>
</evidence>
<reference evidence="3" key="1">
    <citation type="journal article" date="2021" name="Arch. Microbiol.">
        <title>Methyloradius palustris gen. nov., sp. nov., a methanol-oxidizing bacterium isolated from snow.</title>
        <authorList>
            <person name="Miyadera T."/>
            <person name="Kojima H."/>
            <person name="Fukui M."/>
        </authorList>
    </citation>
    <scope>NUCLEOTIDE SEQUENCE</scope>
    <source>
        <strain evidence="3">Zm11</strain>
    </source>
</reference>
<gene>
    <name evidence="3" type="ORF">ZMTM_07730</name>
</gene>
<dbReference type="Gene3D" id="3.40.50.410">
    <property type="entry name" value="von Willebrand factor, type A domain"/>
    <property type="match status" value="1"/>
</dbReference>
<organism evidence="3 4">
    <name type="scientific">Methyloradius palustris</name>
    <dbReference type="NCBI Taxonomy" id="2778876"/>
    <lineage>
        <taxon>Bacteria</taxon>
        <taxon>Pseudomonadati</taxon>
        <taxon>Pseudomonadota</taxon>
        <taxon>Betaproteobacteria</taxon>
        <taxon>Nitrosomonadales</taxon>
        <taxon>Methylophilaceae</taxon>
        <taxon>Methyloradius</taxon>
    </lineage>
</organism>
<dbReference type="SUPFAM" id="SSF53300">
    <property type="entry name" value="vWA-like"/>
    <property type="match status" value="1"/>
</dbReference>
<evidence type="ECO:0008006" key="5">
    <source>
        <dbReference type="Google" id="ProtNLM"/>
    </source>
</evidence>
<sequence>MAAALLLLAICLASPHATLPRRVYDWFIVLDITQSMNVRDYTDEHNSGRNISRLELAKQAIRQSLRNLPCGSQVALGLFTERETLNIVRPLEVCTHFSALDQTVSRMDWRMAWAADSFIAHGIYSAIEQAPKLGKHMHIAFITDGNQAPPVNEKYMPAFVGKPGNVQGTIFGAGKTELSPIPKLDEHDNITGYWDQEEVMQFGTFGMAEVLSVLAMEGHQASRNEGHSPGAALLENAHLSGVDESNLQRLSKTTGLEYSKLDSSHQLAQQLTASRMATWRTADTDLRPWLAVPALILLIAFFIPAWVFKSIQGYLIGLPLHLTRKKAS</sequence>
<dbReference type="CDD" id="cd00198">
    <property type="entry name" value="vWFA"/>
    <property type="match status" value="1"/>
</dbReference>
<dbReference type="KEGG" id="mpau:ZMTM_07730"/>
<feature type="signal peptide" evidence="2">
    <location>
        <begin position="1"/>
        <end position="17"/>
    </location>
</feature>
<proteinExistence type="predicted"/>
<keyword evidence="1" id="KW-0812">Transmembrane</keyword>
<evidence type="ECO:0000256" key="1">
    <source>
        <dbReference type="SAM" id="Phobius"/>
    </source>
</evidence>
<dbReference type="EMBL" id="AP024110">
    <property type="protein sequence ID" value="BCM24514.1"/>
    <property type="molecule type" value="Genomic_DNA"/>
</dbReference>
<keyword evidence="1" id="KW-0472">Membrane</keyword>
<evidence type="ECO:0000313" key="4">
    <source>
        <dbReference type="Proteomes" id="UP000826722"/>
    </source>
</evidence>